<accession>A0A8D2L1T4</accession>
<organism evidence="1 2">
    <name type="scientific">Varanus komodoensis</name>
    <name type="common">Komodo dragon</name>
    <dbReference type="NCBI Taxonomy" id="61221"/>
    <lineage>
        <taxon>Eukaryota</taxon>
        <taxon>Metazoa</taxon>
        <taxon>Chordata</taxon>
        <taxon>Craniata</taxon>
        <taxon>Vertebrata</taxon>
        <taxon>Euteleostomi</taxon>
        <taxon>Lepidosauria</taxon>
        <taxon>Squamata</taxon>
        <taxon>Bifurcata</taxon>
        <taxon>Unidentata</taxon>
        <taxon>Episquamata</taxon>
        <taxon>Toxicofera</taxon>
        <taxon>Anguimorpha</taxon>
        <taxon>Paleoanguimorpha</taxon>
        <taxon>Varanoidea</taxon>
        <taxon>Varanidae</taxon>
        <taxon>Varanus</taxon>
    </lineage>
</organism>
<reference evidence="1" key="2">
    <citation type="submission" date="2025-09" db="UniProtKB">
        <authorList>
            <consortium name="Ensembl"/>
        </authorList>
    </citation>
    <scope>IDENTIFICATION</scope>
</reference>
<keyword evidence="2" id="KW-1185">Reference proteome</keyword>
<reference evidence="1" key="1">
    <citation type="submission" date="2025-08" db="UniProtKB">
        <authorList>
            <consortium name="Ensembl"/>
        </authorList>
    </citation>
    <scope>IDENTIFICATION</scope>
</reference>
<name>A0A8D2L1T4_VARKO</name>
<evidence type="ECO:0000313" key="2">
    <source>
        <dbReference type="Proteomes" id="UP000694545"/>
    </source>
</evidence>
<sequence length="134" mass="14802">MGRRRRRRAARLWQVALACGRRKLAHSRCQEGAILPGSRQCQPEEPQNAFQRQAQQMLCCSHISGSREGTGVVLFAAEVIPMVGQVPVCHIRSLSPGQASPAWRLPNTFGLQRPQFPGSGPAGWESWGLRSECL</sequence>
<dbReference type="AlphaFoldDB" id="A0A8D2L1T4"/>
<dbReference type="Ensembl" id="ENSVKKT00000015803.1">
    <property type="protein sequence ID" value="ENSVKKP00000015433.1"/>
    <property type="gene ID" value="ENSVKKG00000010562.1"/>
</dbReference>
<protein>
    <submittedName>
        <fullName evidence="1">Uncharacterized protein</fullName>
    </submittedName>
</protein>
<evidence type="ECO:0000313" key="1">
    <source>
        <dbReference type="Ensembl" id="ENSVKKP00000015433.1"/>
    </source>
</evidence>
<proteinExistence type="predicted"/>
<dbReference type="Proteomes" id="UP000694545">
    <property type="component" value="Unplaced"/>
</dbReference>